<evidence type="ECO:0000313" key="11">
    <source>
        <dbReference type="Proteomes" id="UP000694388"/>
    </source>
</evidence>
<reference evidence="10" key="2">
    <citation type="submission" date="2025-09" db="UniProtKB">
        <authorList>
            <consortium name="Ensembl"/>
        </authorList>
    </citation>
    <scope>IDENTIFICATION</scope>
</reference>
<evidence type="ECO:0000313" key="10">
    <source>
        <dbReference type="Ensembl" id="ENSEBUP00000000140.1"/>
    </source>
</evidence>
<dbReference type="SUPFAM" id="SSF52540">
    <property type="entry name" value="P-loop containing nucleoside triphosphate hydrolases"/>
    <property type="match status" value="1"/>
</dbReference>
<keyword evidence="4" id="KW-0547">Nucleotide-binding</keyword>
<keyword evidence="2" id="KW-0963">Cytoplasm</keyword>
<evidence type="ECO:0000256" key="6">
    <source>
        <dbReference type="ARBA" id="ARBA00022843"/>
    </source>
</evidence>
<protein>
    <recommendedName>
        <fullName evidence="9">NACHT domain-containing protein</fullName>
    </recommendedName>
</protein>
<keyword evidence="8" id="KW-1271">Inflammasome</keyword>
<proteinExistence type="predicted"/>
<evidence type="ECO:0000256" key="4">
    <source>
        <dbReference type="ARBA" id="ARBA00022741"/>
    </source>
</evidence>
<evidence type="ECO:0000256" key="2">
    <source>
        <dbReference type="ARBA" id="ARBA00022490"/>
    </source>
</evidence>
<dbReference type="GO" id="GO:0005524">
    <property type="term" value="F:ATP binding"/>
    <property type="evidence" value="ECO:0007669"/>
    <property type="project" value="UniProtKB-KW"/>
</dbReference>
<dbReference type="SMART" id="SM00368">
    <property type="entry name" value="LRR_RI"/>
    <property type="match status" value="4"/>
</dbReference>
<dbReference type="Pfam" id="PF17776">
    <property type="entry name" value="NLRC4_HD2"/>
    <property type="match status" value="1"/>
</dbReference>
<dbReference type="PANTHER" id="PTHR45690">
    <property type="entry name" value="NACHT, LRR AND PYD DOMAINS-CONTAINING PROTEIN 12"/>
    <property type="match status" value="1"/>
</dbReference>
<dbReference type="GeneTree" id="ENSGT00940000159520"/>
<evidence type="ECO:0000256" key="7">
    <source>
        <dbReference type="ARBA" id="ARBA00023198"/>
    </source>
</evidence>
<evidence type="ECO:0000256" key="8">
    <source>
        <dbReference type="ARBA" id="ARBA00023233"/>
    </source>
</evidence>
<dbReference type="AlphaFoldDB" id="A0A8C4N2T7"/>
<evidence type="ECO:0000256" key="5">
    <source>
        <dbReference type="ARBA" id="ARBA00022840"/>
    </source>
</evidence>
<dbReference type="InterPro" id="IPR032675">
    <property type="entry name" value="LRR_dom_sf"/>
</dbReference>
<dbReference type="InterPro" id="IPR007111">
    <property type="entry name" value="NACHT_NTPase"/>
</dbReference>
<name>A0A8C4N2T7_EPTBU</name>
<accession>A0A8C4N2T7</accession>
<reference evidence="10" key="1">
    <citation type="submission" date="2025-08" db="UniProtKB">
        <authorList>
            <consortium name="Ensembl"/>
        </authorList>
    </citation>
    <scope>IDENTIFICATION</scope>
</reference>
<keyword evidence="5" id="KW-0067">ATP-binding</keyword>
<dbReference type="PROSITE" id="PS50837">
    <property type="entry name" value="NACHT"/>
    <property type="match status" value="1"/>
</dbReference>
<evidence type="ECO:0000259" key="9">
    <source>
        <dbReference type="PROSITE" id="PS50837"/>
    </source>
</evidence>
<dbReference type="Proteomes" id="UP000694388">
    <property type="component" value="Unplaced"/>
</dbReference>
<dbReference type="InterPro" id="IPR041267">
    <property type="entry name" value="NLRP_HD2"/>
</dbReference>
<sequence>MDMERGTEFGGAELETSQEADDVRTLQVFNMLDCQDVTVSPPGAYPQMVQVNLSNCHNVSIQHVPSDPVVEDAEKTYIASLRQQCLSEGRCGPATANYVDLVLIRHPTFKASESLHNQATLSASIPHGAARLPLDKLFTDRACSVILYGEAGAGKTVAVRQIASQWSCKKAMTEFLFLFVISFRDVNLSVNKKTSAWNLLSNFCSPKASTSRQVSEAVCRAGEKVLLLFDGFDEYVKSQELKAGAPGFNSLDEKAKLPLVLHNLLKGRILPAARRLITSRPAHISFLPDLPGTSYVEVLGFGEEEIERFFNQNFRDSLQAERALRHVRLHQNLYRMCSLPICCQIISECLNRPSISEQNDTPITLTQIYFSYVEKLFKHFETRTRTPNTRSFNTCLQQQRRTLEKFARLARDGLKSPLLNVFYMKDLEQHEITKEEVNAGCVVYSQTHCDSCLPCTFSFSHLSILEFFAALAVLMAGEQDYLNEVVQQPSGELLSRDEALLTFLCGMLSKQLLPLTRTLLPAGQSEEGWRDAIVTFLMNFTCRLQQSNEETPQRQTLWLLRCIFETQIDELAKKVASVLGGRLYLFRAGARPEDCVSLAFVLRHCCEPFELDLRRNQICDTGIDFLLPQISKIGNLRLNDTAITDSAVEHLVRVIETEDTPLLQELHLDGNKLTGRSVEVLGTFLEYNTSLKVLSLSTNDFVDVTCLADALAYNNSLQKLILDHNNISNAEAFGKALEKNSSLTLLQCR</sequence>
<keyword evidence="11" id="KW-1185">Reference proteome</keyword>
<feature type="domain" description="NACHT" evidence="9">
    <location>
        <begin position="143"/>
        <end position="281"/>
    </location>
</feature>
<dbReference type="Gene3D" id="3.40.50.300">
    <property type="entry name" value="P-loop containing nucleotide triphosphate hydrolases"/>
    <property type="match status" value="1"/>
</dbReference>
<dbReference type="Pfam" id="PF05729">
    <property type="entry name" value="NACHT"/>
    <property type="match status" value="1"/>
</dbReference>
<evidence type="ECO:0000256" key="3">
    <source>
        <dbReference type="ARBA" id="ARBA00022737"/>
    </source>
</evidence>
<dbReference type="SUPFAM" id="SSF52047">
    <property type="entry name" value="RNI-like"/>
    <property type="match status" value="1"/>
</dbReference>
<evidence type="ECO:0000256" key="1">
    <source>
        <dbReference type="ARBA" id="ARBA00004110"/>
    </source>
</evidence>
<dbReference type="Gene3D" id="3.80.10.10">
    <property type="entry name" value="Ribonuclease Inhibitor"/>
    <property type="match status" value="1"/>
</dbReference>
<dbReference type="GO" id="GO:0005829">
    <property type="term" value="C:cytosol"/>
    <property type="evidence" value="ECO:0007669"/>
    <property type="project" value="UniProtKB-SubCell"/>
</dbReference>
<keyword evidence="3" id="KW-0677">Repeat</keyword>
<keyword evidence="7" id="KW-0395">Inflammatory response</keyword>
<dbReference type="PANTHER" id="PTHR45690:SF19">
    <property type="entry name" value="NACHT, LRR AND PYD DOMAINS-CONTAINING PROTEIN 3"/>
    <property type="match status" value="1"/>
</dbReference>
<dbReference type="Ensembl" id="ENSEBUT00000000429.1">
    <property type="protein sequence ID" value="ENSEBUP00000000140.1"/>
    <property type="gene ID" value="ENSEBUG00000000370.1"/>
</dbReference>
<organism evidence="10 11">
    <name type="scientific">Eptatretus burgeri</name>
    <name type="common">Inshore hagfish</name>
    <dbReference type="NCBI Taxonomy" id="7764"/>
    <lineage>
        <taxon>Eukaryota</taxon>
        <taxon>Metazoa</taxon>
        <taxon>Chordata</taxon>
        <taxon>Craniata</taxon>
        <taxon>Vertebrata</taxon>
        <taxon>Cyclostomata</taxon>
        <taxon>Myxini</taxon>
        <taxon>Myxiniformes</taxon>
        <taxon>Myxinidae</taxon>
        <taxon>Eptatretinae</taxon>
        <taxon>Eptatretus</taxon>
    </lineage>
</organism>
<comment type="subcellular location">
    <subcellularLocation>
        <location evidence="1">Inflammasome</location>
    </subcellularLocation>
</comment>
<dbReference type="InterPro" id="IPR027417">
    <property type="entry name" value="P-loop_NTPase"/>
</dbReference>
<keyword evidence="6" id="KW-0832">Ubl conjugation</keyword>
<dbReference type="InterPro" id="IPR050637">
    <property type="entry name" value="NLRP_innate_immun_reg"/>
</dbReference>